<feature type="region of interest" description="Disordered" evidence="1">
    <location>
        <begin position="57"/>
        <end position="84"/>
    </location>
</feature>
<organism evidence="2 3">
    <name type="scientific">Moniliophthora roreri (strain MCA 2997)</name>
    <name type="common">Cocoa frosty pod rot fungus</name>
    <name type="synonym">Crinipellis roreri</name>
    <dbReference type="NCBI Taxonomy" id="1381753"/>
    <lineage>
        <taxon>Eukaryota</taxon>
        <taxon>Fungi</taxon>
        <taxon>Dikarya</taxon>
        <taxon>Basidiomycota</taxon>
        <taxon>Agaricomycotina</taxon>
        <taxon>Agaricomycetes</taxon>
        <taxon>Agaricomycetidae</taxon>
        <taxon>Agaricales</taxon>
        <taxon>Marasmiineae</taxon>
        <taxon>Marasmiaceae</taxon>
        <taxon>Moniliophthora</taxon>
    </lineage>
</organism>
<dbReference type="Proteomes" id="UP000017559">
    <property type="component" value="Unassembled WGS sequence"/>
</dbReference>
<feature type="region of interest" description="Disordered" evidence="1">
    <location>
        <begin position="98"/>
        <end position="140"/>
    </location>
</feature>
<feature type="region of interest" description="Disordered" evidence="1">
    <location>
        <begin position="1"/>
        <end position="32"/>
    </location>
</feature>
<reference evidence="2 3" key="1">
    <citation type="journal article" date="2014" name="BMC Genomics">
        <title>Genome and secretome analysis of the hemibiotrophic fungal pathogen, Moniliophthora roreri, which causes frosty pod rot disease of cacao: mechanisms of the biotrophic and necrotrophic phases.</title>
        <authorList>
            <person name="Meinhardt L.W."/>
            <person name="Costa G.G.L."/>
            <person name="Thomazella D.P.T."/>
            <person name="Teixeira P.J.P.L."/>
            <person name="Carazzolle M.F."/>
            <person name="Schuster S.C."/>
            <person name="Carlson J.E."/>
            <person name="Guiltinan M.J."/>
            <person name="Mieczkowski P."/>
            <person name="Farmer A."/>
            <person name="Ramaraj T."/>
            <person name="Crozier J."/>
            <person name="Davis R.E."/>
            <person name="Shao J."/>
            <person name="Melnick R.L."/>
            <person name="Pereira G.A.G."/>
            <person name="Bailey B.A."/>
        </authorList>
    </citation>
    <scope>NUCLEOTIDE SEQUENCE [LARGE SCALE GENOMIC DNA]</scope>
    <source>
        <strain evidence="2 3">MCA 2997</strain>
    </source>
</reference>
<comment type="caution">
    <text evidence="2">The sequence shown here is derived from an EMBL/GenBank/DDBJ whole genome shotgun (WGS) entry which is preliminary data.</text>
</comment>
<feature type="compositionally biased region" description="Basic and acidic residues" evidence="1">
    <location>
        <begin position="453"/>
        <end position="464"/>
    </location>
</feature>
<feature type="compositionally biased region" description="Basic and acidic residues" evidence="1">
    <location>
        <begin position="376"/>
        <end position="396"/>
    </location>
</feature>
<proteinExistence type="predicted"/>
<feature type="compositionally biased region" description="Low complexity" evidence="1">
    <location>
        <begin position="408"/>
        <end position="420"/>
    </location>
</feature>
<dbReference type="OrthoDB" id="2536714at2759"/>
<dbReference type="AlphaFoldDB" id="V2XBT5"/>
<sequence>MSQSQDFHVNYHCQPHTPTPRRYPSTLTLGHPQQTHHKYEGFEELLRQAGYKETRVFTPPREPEHGRLSPKPKQLDRGDAANSKSRLGGVVGFLAGLIPKSTTPTPDPTTSASATPTTMPHAPPSPASIQSSGCASDDEVPFDSPTTIKTIVPPLPTQQEIRRMGSTTTLNSQHQPKYLRSQHLQAKRQFSDAATGLMPPQPPIPNHHQLHQRHSYSHLNHPSRPASPSPLSRPGTPHRPTTPHRHLSHSRTSSTSHVTPFHPAPLYPVSKHSRPTTPAPVRAPTPSKAHAYLRHMASARGLAVERDDGEDTPRPLPRTIAPKSKSTSSSGSGSSSSRSGSQTSSATTVDLESSSSDEEDTGTYLSRMRSLSRTGSRYDEPSRTRVEAKSNWEKAMETIGGRRILRHSQSNASATSSTTSKPMTDQTNRQSFAPPSRPMTPYLVTRLSSTEQSKGRGRDGRETRVNVYCRSRSVPPPRSRKRRGQSEPEAHVAPVMVLHDAFIGSNAPVPSVCVDSPEEEPSTALDTSTHAPQPQRQNSIRSLRRHLHSASIRDPDVPPLPIADRKSWSVRTSSTRERSAVEGLWG</sequence>
<dbReference type="EMBL" id="AWSO01000461">
    <property type="protein sequence ID" value="ESK90276.1"/>
    <property type="molecule type" value="Genomic_DNA"/>
</dbReference>
<feature type="compositionally biased region" description="Low complexity" evidence="1">
    <location>
        <begin position="250"/>
        <end position="260"/>
    </location>
</feature>
<protein>
    <submittedName>
        <fullName evidence="2">Uncharacterized protein</fullName>
    </submittedName>
</protein>
<feature type="compositionally biased region" description="Low complexity" evidence="1">
    <location>
        <begin position="324"/>
        <end position="354"/>
    </location>
</feature>
<evidence type="ECO:0000313" key="2">
    <source>
        <dbReference type="EMBL" id="ESK90276.1"/>
    </source>
</evidence>
<feature type="compositionally biased region" description="Low complexity" evidence="1">
    <location>
        <begin position="222"/>
        <end position="239"/>
    </location>
</feature>
<keyword evidence="3" id="KW-1185">Reference proteome</keyword>
<feature type="region of interest" description="Disordered" evidence="1">
    <location>
        <begin position="167"/>
        <end position="286"/>
    </location>
</feature>
<dbReference type="KEGG" id="mrr:Moror_7659"/>
<feature type="region of interest" description="Disordered" evidence="1">
    <location>
        <begin position="512"/>
        <end position="586"/>
    </location>
</feature>
<dbReference type="HOGENOM" id="CLU_465462_0_0_1"/>
<feature type="compositionally biased region" description="Polar residues" evidence="1">
    <location>
        <begin position="421"/>
        <end position="433"/>
    </location>
</feature>
<feature type="compositionally biased region" description="Basic and acidic residues" evidence="1">
    <location>
        <begin position="57"/>
        <end position="79"/>
    </location>
</feature>
<evidence type="ECO:0000256" key="1">
    <source>
        <dbReference type="SAM" id="MobiDB-lite"/>
    </source>
</evidence>
<accession>V2XBT5</accession>
<feature type="compositionally biased region" description="Polar residues" evidence="1">
    <location>
        <begin position="524"/>
        <end position="541"/>
    </location>
</feature>
<gene>
    <name evidence="2" type="ORF">Moror_7659</name>
</gene>
<feature type="region of interest" description="Disordered" evidence="1">
    <location>
        <begin position="299"/>
        <end position="490"/>
    </location>
</feature>
<feature type="compositionally biased region" description="Low complexity" evidence="1">
    <location>
        <begin position="101"/>
        <end position="120"/>
    </location>
</feature>
<evidence type="ECO:0000313" key="3">
    <source>
        <dbReference type="Proteomes" id="UP000017559"/>
    </source>
</evidence>
<name>V2XBT5_MONRO</name>